<dbReference type="Pfam" id="PF00078">
    <property type="entry name" value="RVT_1"/>
    <property type="match status" value="1"/>
</dbReference>
<accession>A0AAI9E7Q1</accession>
<dbReference type="SMART" id="SM00975">
    <property type="entry name" value="Telomerase_RBD"/>
    <property type="match status" value="1"/>
</dbReference>
<dbReference type="Proteomes" id="UP001296104">
    <property type="component" value="Unassembled WGS sequence"/>
</dbReference>
<dbReference type="InterPro" id="IPR043502">
    <property type="entry name" value="DNA/RNA_pol_sf"/>
</dbReference>
<dbReference type="GO" id="GO:0000333">
    <property type="term" value="C:telomerase catalytic core complex"/>
    <property type="evidence" value="ECO:0007669"/>
    <property type="project" value="TreeGrafter"/>
</dbReference>
<dbReference type="PROSITE" id="PS50878">
    <property type="entry name" value="RT_POL"/>
    <property type="match status" value="1"/>
</dbReference>
<dbReference type="Pfam" id="PF12009">
    <property type="entry name" value="Telomerase_RBD"/>
    <property type="match status" value="1"/>
</dbReference>
<dbReference type="Gene3D" id="3.30.70.2630">
    <property type="match status" value="1"/>
</dbReference>
<reference evidence="16" key="1">
    <citation type="submission" date="2023-11" db="EMBL/GenBank/DDBJ databases">
        <authorList>
            <person name="Alioto T."/>
            <person name="Alioto T."/>
            <person name="Gomez Garrido J."/>
        </authorList>
    </citation>
    <scope>NUCLEOTIDE SEQUENCE</scope>
</reference>
<dbReference type="PANTHER" id="PTHR12066">
    <property type="entry name" value="TELOMERASE REVERSE TRANSCRIPTASE"/>
    <property type="match status" value="1"/>
</dbReference>
<evidence type="ECO:0000313" key="17">
    <source>
        <dbReference type="Proteomes" id="UP001296104"/>
    </source>
</evidence>
<gene>
    <name evidence="16" type="ORF">LECACI_7A001520</name>
</gene>
<dbReference type="EMBL" id="CAVMBE010000006">
    <property type="protein sequence ID" value="CAK3842412.1"/>
    <property type="molecule type" value="Genomic_DNA"/>
</dbReference>
<evidence type="ECO:0000256" key="10">
    <source>
        <dbReference type="ARBA" id="ARBA00022918"/>
    </source>
</evidence>
<comment type="subcellular location">
    <subcellularLocation>
        <location evidence="13">Nucleus</location>
    </subcellularLocation>
    <subcellularLocation>
        <location evidence="13">Chromosome</location>
        <location evidence="13">Telomere</location>
    </subcellularLocation>
</comment>
<dbReference type="PRINTS" id="PR01365">
    <property type="entry name" value="TELOMERASERT"/>
</dbReference>
<dbReference type="Gene3D" id="1.10.132.70">
    <property type="match status" value="1"/>
</dbReference>
<evidence type="ECO:0000256" key="14">
    <source>
        <dbReference type="SAM" id="MobiDB-lite"/>
    </source>
</evidence>
<dbReference type="InterPro" id="IPR003545">
    <property type="entry name" value="Telomerase_RT"/>
</dbReference>
<evidence type="ECO:0000256" key="5">
    <source>
        <dbReference type="ARBA" id="ARBA00022679"/>
    </source>
</evidence>
<evidence type="ECO:0000256" key="11">
    <source>
        <dbReference type="ARBA" id="ARBA00023242"/>
    </source>
</evidence>
<evidence type="ECO:0000256" key="7">
    <source>
        <dbReference type="ARBA" id="ARBA00022723"/>
    </source>
</evidence>
<dbReference type="Gene3D" id="1.10.357.90">
    <property type="match status" value="1"/>
</dbReference>
<keyword evidence="11 13" id="KW-0539">Nucleus</keyword>
<proteinExistence type="inferred from homology"/>
<evidence type="ECO:0000256" key="2">
    <source>
        <dbReference type="ARBA" id="ARBA00012493"/>
    </source>
</evidence>
<evidence type="ECO:0000259" key="15">
    <source>
        <dbReference type="PROSITE" id="PS50878"/>
    </source>
</evidence>
<keyword evidence="10 13" id="KW-0695">RNA-directed DNA polymerase</keyword>
<keyword evidence="6 13" id="KW-0548">Nucleotidyltransferase</keyword>
<dbReference type="GO" id="GO:0046872">
    <property type="term" value="F:metal ion binding"/>
    <property type="evidence" value="ECO:0007669"/>
    <property type="project" value="UniProtKB-KW"/>
</dbReference>
<comment type="function">
    <text evidence="13">Telomerase is a ribonucleoprotein enzyme essential for the replication of chromosome termini in most eukaryotes. It elongates telomeres. It is a reverse transcriptase that adds simple sequence repeats to chromosome ends by copying a template sequence within the RNA component of the enzyme.</text>
</comment>
<dbReference type="GO" id="GO:0003720">
    <property type="term" value="F:telomerase activity"/>
    <property type="evidence" value="ECO:0007669"/>
    <property type="project" value="InterPro"/>
</dbReference>
<dbReference type="InterPro" id="IPR021891">
    <property type="entry name" value="Telomerase_RBD"/>
</dbReference>
<feature type="region of interest" description="Disordered" evidence="14">
    <location>
        <begin position="1"/>
        <end position="31"/>
    </location>
</feature>
<evidence type="ECO:0000256" key="9">
    <source>
        <dbReference type="ARBA" id="ARBA00022895"/>
    </source>
</evidence>
<dbReference type="InterPro" id="IPR049139">
    <property type="entry name" value="TERT_C"/>
</dbReference>
<keyword evidence="4 13" id="KW-0158">Chromosome</keyword>
<comment type="catalytic activity">
    <reaction evidence="12 13">
        <text>DNA(n) + a 2'-deoxyribonucleoside 5'-triphosphate = DNA(n+1) + diphosphate</text>
        <dbReference type="Rhea" id="RHEA:22508"/>
        <dbReference type="Rhea" id="RHEA-COMP:17339"/>
        <dbReference type="Rhea" id="RHEA-COMP:17340"/>
        <dbReference type="ChEBI" id="CHEBI:33019"/>
        <dbReference type="ChEBI" id="CHEBI:61560"/>
        <dbReference type="ChEBI" id="CHEBI:173112"/>
        <dbReference type="EC" id="2.7.7.49"/>
    </reaction>
</comment>
<dbReference type="SUPFAM" id="SSF56672">
    <property type="entry name" value="DNA/RNA polymerases"/>
    <property type="match status" value="1"/>
</dbReference>
<evidence type="ECO:0000256" key="3">
    <source>
        <dbReference type="ARBA" id="ARBA00016182"/>
    </source>
</evidence>
<evidence type="ECO:0000256" key="6">
    <source>
        <dbReference type="ARBA" id="ARBA00022695"/>
    </source>
</evidence>
<comment type="caution">
    <text evidence="16">The sequence shown here is derived from an EMBL/GenBank/DDBJ whole genome shotgun (WGS) entry which is preliminary data.</text>
</comment>
<comment type="similarity">
    <text evidence="1 13">Belongs to the reverse transcriptase family. Telomerase subfamily.</text>
</comment>
<feature type="domain" description="Reverse transcriptase" evidence="15">
    <location>
        <begin position="582"/>
        <end position="917"/>
    </location>
</feature>
<evidence type="ECO:0000256" key="4">
    <source>
        <dbReference type="ARBA" id="ARBA00022454"/>
    </source>
</evidence>
<dbReference type="Pfam" id="PF21399">
    <property type="entry name" value="TERT_C"/>
    <property type="match status" value="1"/>
</dbReference>
<dbReference type="CDD" id="cd01648">
    <property type="entry name" value="TERT"/>
    <property type="match status" value="1"/>
</dbReference>
<dbReference type="GO" id="GO:0007004">
    <property type="term" value="P:telomere maintenance via telomerase"/>
    <property type="evidence" value="ECO:0007669"/>
    <property type="project" value="TreeGrafter"/>
</dbReference>
<dbReference type="InterPro" id="IPR000477">
    <property type="entry name" value="RT_dom"/>
</dbReference>
<dbReference type="PANTHER" id="PTHR12066:SF0">
    <property type="entry name" value="TELOMERASE REVERSE TRANSCRIPTASE"/>
    <property type="match status" value="1"/>
</dbReference>
<dbReference type="GO" id="GO:0000781">
    <property type="term" value="C:chromosome, telomeric region"/>
    <property type="evidence" value="ECO:0007669"/>
    <property type="project" value="UniProtKB-SubCell"/>
</dbReference>
<sequence>MKRKRPTQNRDATHAAKRLKPGDETTDRPSYPLLGKYYTDVVTLRQYLASRLTKKRRRRLQQYGRDGDQHAEAAVSRLLDKTVVGAFQPVNTEESSFVEDDLSTFTQQLSHSESSILLTPGELKQTEIVDFTVWLLFRRHTGQYRPKHLLCKNFQKYVTEYNYGPEPEIVSCIPGIYSSGPNEHVQTLKQHPWNAIPTLLGKGAERVMVDLLLDCGVFMPVIESSNLIQLSGVPMSDLELQPTYSSTNQTKTSTLKADVTQRKASRGLSDIRFVRSRMLYARAASTSKGHVRFGLNPIHVLSRCRDTGDVSQTQHVMKHVFPSQFGLHNVLASNTDGRETGEPFKDYTLREREITSHRSRQLQRRYLAGSKTTLRPGSVPKRLRGEAQHMIHQLRKRHSKCSYFALLNHYCPVRTENAEPSQSSIRQAADVAQVSAFCRAAVLQVFPKALWGSGEMAQNNVKKLKYDIDRFVRLRRYESLSLHDVLQGLRLDEIDWLIPPNARKGDRLSMSDFAKRKELMTELLYYLFDSFLIPLLRAHFHITESNMQRNQLFYFRHDVWRRMSEPMLASLKLNMFEECNATDFNRMVAKRSLGISNIRLLPKERGMRPIINLRRRVQILQNGRLTLGKSINSLMTPAFSVLNYEKTANPAILGSALFSVDDLFPRLQLYRQSLVQQGLQGRPLYFAKVDVQSCFDTIPQKQLMRLVRRVISSSQYQTTRYSRAKLAGGDNKHMPGFGAKPSWKFLTKATASTQALDFRQEVEDDTADGRTRSVYINGNAQKRESRHALLALLEEHVEANLIKIGKRYYRQKEGIPQGSIVSSLLCSYFYAELEREELEFVNDGRSVLLRLIDDFLVISTERDVVARFLNTMHAGIPRFGVTVKAEKSRANFDVEVDEGIIARNAREDAFPYCGNAIDTRTLNITKDLERRRKSNIADSVTVEYTKLPGQTLYRKTLNALKLQMHAMHLSTAYNDVETVLSNVYHCFSELAQKCYHYVKSLPVSKQPGSSLVVRTVDDSIKLACVLMKRRKKTKKDILDYECCVKWNQTRWLACVAFLSFFRKRQSKFRGLIAFLEKEVQGLRIGNVDVRLLEQVVAGYNAA</sequence>
<keyword evidence="8 13" id="KW-0460">Magnesium</keyword>
<dbReference type="GO" id="GO:0042162">
    <property type="term" value="F:telomeric DNA binding"/>
    <property type="evidence" value="ECO:0007669"/>
    <property type="project" value="TreeGrafter"/>
</dbReference>
<keyword evidence="7 13" id="KW-0479">Metal-binding</keyword>
<name>A0AAI9E7Q1_9PEZI</name>
<keyword evidence="9 13" id="KW-0779">Telomere</keyword>
<evidence type="ECO:0000256" key="1">
    <source>
        <dbReference type="ARBA" id="ARBA00008001"/>
    </source>
</evidence>
<dbReference type="GO" id="GO:0070034">
    <property type="term" value="F:telomerase RNA binding"/>
    <property type="evidence" value="ECO:0007669"/>
    <property type="project" value="TreeGrafter"/>
</dbReference>
<protein>
    <recommendedName>
        <fullName evidence="3 13">Telomerase reverse transcriptase</fullName>
        <ecNumber evidence="2 13">2.7.7.49</ecNumber>
    </recommendedName>
    <alternativeName>
        <fullName evidence="13">Telomerase catalytic subunit</fullName>
    </alternativeName>
</protein>
<dbReference type="AlphaFoldDB" id="A0AAI9E7Q1"/>
<organism evidence="16 17">
    <name type="scientific">Lecanosticta acicola</name>
    <dbReference type="NCBI Taxonomy" id="111012"/>
    <lineage>
        <taxon>Eukaryota</taxon>
        <taxon>Fungi</taxon>
        <taxon>Dikarya</taxon>
        <taxon>Ascomycota</taxon>
        <taxon>Pezizomycotina</taxon>
        <taxon>Dothideomycetes</taxon>
        <taxon>Dothideomycetidae</taxon>
        <taxon>Mycosphaerellales</taxon>
        <taxon>Mycosphaerellaceae</taxon>
        <taxon>Lecanosticta</taxon>
    </lineage>
</organism>
<evidence type="ECO:0000256" key="12">
    <source>
        <dbReference type="ARBA" id="ARBA00048173"/>
    </source>
</evidence>
<evidence type="ECO:0000313" key="16">
    <source>
        <dbReference type="EMBL" id="CAK3842412.1"/>
    </source>
</evidence>
<keyword evidence="17" id="KW-1185">Reference proteome</keyword>
<evidence type="ECO:0000256" key="13">
    <source>
        <dbReference type="RuleBase" id="RU365061"/>
    </source>
</evidence>
<keyword evidence="5 13" id="KW-0808">Transferase</keyword>
<dbReference type="EC" id="2.7.7.49" evidence="2 13"/>
<evidence type="ECO:0000256" key="8">
    <source>
        <dbReference type="ARBA" id="ARBA00022842"/>
    </source>
</evidence>